<sequence>MRGFLAYSHVRSAAEQLTWREHHRQLGKGQQREFRGHNPYQPPGAPYGNPYQPPGAPYGNQYQPPPSGNPYATPPAPSGNPYVTQPGTPPRVPYVPPQPDPYGPYGPYGPRPGHTSLWRRMRDDEWPTLGEVLRGGRRRVHGCVWALLLMPCLWGLTLPLLGWYALARSARSRARRLFPARGHRRLEDPEVARVQRARAWTAAVMSLLILLAYGKPEDMTQAQEQYWLRLMITPWLLLLSAPVVVALLLRWAPPHARTVMRQRLRAAGRSALWYFGAFGLVPVLAGLGGWAAFALTDRASADGTRILLVPLLSFAAFLPMVWVLMFVLFATGPAVRSAFNTAEVHAALPALLTGVLVWEFAVIGLIAGGPPPGPPVIQLCALLGGPATVTVVAWWEIHRLRTRYGVVLRP</sequence>
<evidence type="ECO:0008006" key="4">
    <source>
        <dbReference type="Google" id="ProtNLM"/>
    </source>
</evidence>
<feature type="transmembrane region" description="Helical" evidence="2">
    <location>
        <begin position="226"/>
        <end position="251"/>
    </location>
</feature>
<accession>A0AAT9HPM1</accession>
<name>A0AAT9HPM1_9ACTN</name>
<feature type="transmembrane region" description="Helical" evidence="2">
    <location>
        <begin position="307"/>
        <end position="335"/>
    </location>
</feature>
<reference evidence="3" key="2">
    <citation type="submission" date="2024-07" db="EMBL/GenBank/DDBJ databases">
        <title>Streptomyces haneummycinica sp. nov., a new antibiotic-producing actinobacterium isolated from marine sediment.</title>
        <authorList>
            <person name="Uemura M."/>
            <person name="Hamada M."/>
            <person name="Hirano S."/>
            <person name="Kobayashi K."/>
            <person name="Ohshiro T."/>
            <person name="Kobayashi T."/>
            <person name="Terahara T."/>
        </authorList>
    </citation>
    <scope>NUCLEOTIDE SEQUENCE</scope>
    <source>
        <strain evidence="3">KM77-8</strain>
    </source>
</reference>
<proteinExistence type="predicted"/>
<feature type="transmembrane region" description="Helical" evidence="2">
    <location>
        <begin position="375"/>
        <end position="395"/>
    </location>
</feature>
<protein>
    <recommendedName>
        <fullName evidence="4">Integral membrane protein</fullName>
    </recommendedName>
</protein>
<keyword evidence="2" id="KW-0472">Membrane</keyword>
<feature type="transmembrane region" description="Helical" evidence="2">
    <location>
        <begin position="144"/>
        <end position="166"/>
    </location>
</feature>
<evidence type="ECO:0000256" key="2">
    <source>
        <dbReference type="SAM" id="Phobius"/>
    </source>
</evidence>
<feature type="compositionally biased region" description="Pro residues" evidence="1">
    <location>
        <begin position="63"/>
        <end position="78"/>
    </location>
</feature>
<dbReference type="EMBL" id="AP035768">
    <property type="protein sequence ID" value="BFO19297.1"/>
    <property type="molecule type" value="Genomic_DNA"/>
</dbReference>
<evidence type="ECO:0000313" key="3">
    <source>
        <dbReference type="EMBL" id="BFO19297.1"/>
    </source>
</evidence>
<feature type="compositionally biased region" description="Pro residues" evidence="1">
    <location>
        <begin position="40"/>
        <end position="56"/>
    </location>
</feature>
<feature type="transmembrane region" description="Helical" evidence="2">
    <location>
        <begin position="347"/>
        <end position="369"/>
    </location>
</feature>
<feature type="transmembrane region" description="Helical" evidence="2">
    <location>
        <begin position="197"/>
        <end position="214"/>
    </location>
</feature>
<evidence type="ECO:0000256" key="1">
    <source>
        <dbReference type="SAM" id="MobiDB-lite"/>
    </source>
</evidence>
<feature type="transmembrane region" description="Helical" evidence="2">
    <location>
        <begin position="272"/>
        <end position="295"/>
    </location>
</feature>
<feature type="region of interest" description="Disordered" evidence="1">
    <location>
        <begin position="24"/>
        <end position="93"/>
    </location>
</feature>
<keyword evidence="2" id="KW-0812">Transmembrane</keyword>
<reference evidence="3" key="1">
    <citation type="submission" date="2024-06" db="EMBL/GenBank/DDBJ databases">
        <authorList>
            <consortium name="consrtm"/>
            <person name="Uemura M."/>
            <person name="Terahara T."/>
        </authorList>
    </citation>
    <scope>NUCLEOTIDE SEQUENCE</scope>
    <source>
        <strain evidence="3">KM77-8</strain>
    </source>
</reference>
<gene>
    <name evidence="3" type="ORF">SHKM778_56850</name>
</gene>
<organism evidence="3">
    <name type="scientific">Streptomyces haneummycinicus</name>
    <dbReference type="NCBI Taxonomy" id="3074435"/>
    <lineage>
        <taxon>Bacteria</taxon>
        <taxon>Bacillati</taxon>
        <taxon>Actinomycetota</taxon>
        <taxon>Actinomycetes</taxon>
        <taxon>Kitasatosporales</taxon>
        <taxon>Streptomycetaceae</taxon>
        <taxon>Streptomyces</taxon>
    </lineage>
</organism>
<keyword evidence="2" id="KW-1133">Transmembrane helix</keyword>
<dbReference type="AlphaFoldDB" id="A0AAT9HPM1"/>